<dbReference type="GO" id="GO:0005886">
    <property type="term" value="C:plasma membrane"/>
    <property type="evidence" value="ECO:0007669"/>
    <property type="project" value="TreeGrafter"/>
</dbReference>
<dbReference type="Pfam" id="PF13347">
    <property type="entry name" value="MFS_2"/>
    <property type="match status" value="1"/>
</dbReference>
<dbReference type="Gene3D" id="1.20.1250.20">
    <property type="entry name" value="MFS general substrate transporter like domains"/>
    <property type="match status" value="2"/>
</dbReference>
<keyword evidence="2" id="KW-1133">Transmembrane helix</keyword>
<evidence type="ECO:0000313" key="3">
    <source>
        <dbReference type="EMBL" id="SCA56555.1"/>
    </source>
</evidence>
<name>A0A1C3RGZ6_9PROT</name>
<feature type="transmembrane region" description="Helical" evidence="2">
    <location>
        <begin position="83"/>
        <end position="101"/>
    </location>
</feature>
<dbReference type="AlphaFoldDB" id="A0A1C3RGZ6"/>
<dbReference type="GO" id="GO:0015293">
    <property type="term" value="F:symporter activity"/>
    <property type="evidence" value="ECO:0007669"/>
    <property type="project" value="InterPro"/>
</dbReference>
<dbReference type="RefSeq" id="WP_069188656.1">
    <property type="nucleotide sequence ID" value="NZ_FLYE01000014.1"/>
</dbReference>
<dbReference type="InterPro" id="IPR036259">
    <property type="entry name" value="MFS_trans_sf"/>
</dbReference>
<evidence type="ECO:0000256" key="1">
    <source>
        <dbReference type="ARBA" id="ARBA00009617"/>
    </source>
</evidence>
<sequence>MSVYSKSSTTTHKALYALPAFVLAFPTIPVFVLLPSFYGETVGLGLATVGSVLLLLRLFDVISDPLLGWISDHIPARFGKRKLPIAIGGLIGAPALIALFTPPDGVGVAYLFTWGLLLYLAWTAIQIPYLSWAAELEPNYHERTRLNGFREGAGLVGILAIGGLGIVLSHYEESTRLSYTVWITVCIGFLVFTLSLWQVPEGRTVQKIEKFSFPSNNKVFLRVLSAWFLNGLANGLPAVCLPLFLTYILGATEETKANLLFVYFLFAILGIPLWLSLAKRFSKHKVWCISMLGACVVFAGVPFLGIGDVIAFGIICALTGLALGSDLSLPPSIQADCADWDRFRFNKERLATLFSYWSMATKLALGLAVGIAFPILDLFDLSSGSPASKTALMVIYAGLPIVLKIGAVLLMWGFPLTHNKHRAVQHALEKRI</sequence>
<dbReference type="STRING" id="1867952.MTBPR1_210007"/>
<reference evidence="3 4" key="1">
    <citation type="submission" date="2016-07" db="EMBL/GenBank/DDBJ databases">
        <authorList>
            <person name="Lefevre C.T."/>
        </authorList>
    </citation>
    <scope>NUCLEOTIDE SEQUENCE [LARGE SCALE GENOMIC DNA]</scope>
    <source>
        <strain evidence="3">PR1</strain>
    </source>
</reference>
<evidence type="ECO:0000313" key="4">
    <source>
        <dbReference type="Proteomes" id="UP000231658"/>
    </source>
</evidence>
<keyword evidence="4" id="KW-1185">Reference proteome</keyword>
<dbReference type="EMBL" id="FLYE01000014">
    <property type="protein sequence ID" value="SCA56555.1"/>
    <property type="molecule type" value="Genomic_DNA"/>
</dbReference>
<proteinExistence type="inferred from homology"/>
<feature type="transmembrane region" description="Helical" evidence="2">
    <location>
        <begin position="219"/>
        <end position="245"/>
    </location>
</feature>
<feature type="transmembrane region" description="Helical" evidence="2">
    <location>
        <begin position="350"/>
        <end position="373"/>
    </location>
</feature>
<organism evidence="3 4">
    <name type="scientific">Candidatus Terasakiella magnetica</name>
    <dbReference type="NCBI Taxonomy" id="1867952"/>
    <lineage>
        <taxon>Bacteria</taxon>
        <taxon>Pseudomonadati</taxon>
        <taxon>Pseudomonadota</taxon>
        <taxon>Alphaproteobacteria</taxon>
        <taxon>Rhodospirillales</taxon>
        <taxon>Terasakiellaceae</taxon>
        <taxon>Terasakiella</taxon>
    </lineage>
</organism>
<comment type="similarity">
    <text evidence="1">Belongs to the sodium:galactoside symporter (TC 2.A.2) family.</text>
</comment>
<dbReference type="GO" id="GO:0008643">
    <property type="term" value="P:carbohydrate transport"/>
    <property type="evidence" value="ECO:0007669"/>
    <property type="project" value="InterPro"/>
</dbReference>
<feature type="transmembrane region" description="Helical" evidence="2">
    <location>
        <begin position="287"/>
        <end position="304"/>
    </location>
</feature>
<keyword evidence="2" id="KW-0472">Membrane</keyword>
<dbReference type="Proteomes" id="UP000231658">
    <property type="component" value="Unassembled WGS sequence"/>
</dbReference>
<feature type="transmembrane region" description="Helical" evidence="2">
    <location>
        <begin position="177"/>
        <end position="199"/>
    </location>
</feature>
<dbReference type="InterPro" id="IPR039672">
    <property type="entry name" value="MFS_2"/>
</dbReference>
<feature type="transmembrane region" description="Helical" evidence="2">
    <location>
        <begin position="107"/>
        <end position="132"/>
    </location>
</feature>
<dbReference type="PANTHER" id="PTHR11328">
    <property type="entry name" value="MAJOR FACILITATOR SUPERFAMILY DOMAIN-CONTAINING PROTEIN"/>
    <property type="match status" value="1"/>
</dbReference>
<keyword evidence="2" id="KW-0812">Transmembrane</keyword>
<dbReference type="PANTHER" id="PTHR11328:SF28">
    <property type="entry name" value="MAJOR FACILITATOR SUPERFAMILY DOMAIN-CONTAINING PROTEIN 12"/>
    <property type="match status" value="1"/>
</dbReference>
<accession>A0A1C3RGZ6</accession>
<dbReference type="OrthoDB" id="181905at2"/>
<protein>
    <submittedName>
        <fullName evidence="3">Major facilitator superfamily transporter</fullName>
    </submittedName>
</protein>
<feature type="transmembrane region" description="Helical" evidence="2">
    <location>
        <begin position="310"/>
        <end position="329"/>
    </location>
</feature>
<feature type="transmembrane region" description="Helical" evidence="2">
    <location>
        <begin position="14"/>
        <end position="38"/>
    </location>
</feature>
<feature type="transmembrane region" description="Helical" evidence="2">
    <location>
        <begin position="153"/>
        <end position="171"/>
    </location>
</feature>
<feature type="transmembrane region" description="Helical" evidence="2">
    <location>
        <begin position="393"/>
        <end position="414"/>
    </location>
</feature>
<gene>
    <name evidence="3" type="ORF">MTBPR1_210007</name>
</gene>
<dbReference type="SUPFAM" id="SSF103473">
    <property type="entry name" value="MFS general substrate transporter"/>
    <property type="match status" value="1"/>
</dbReference>
<feature type="transmembrane region" description="Helical" evidence="2">
    <location>
        <begin position="257"/>
        <end position="275"/>
    </location>
</feature>
<evidence type="ECO:0000256" key="2">
    <source>
        <dbReference type="SAM" id="Phobius"/>
    </source>
</evidence>